<evidence type="ECO:0000313" key="1">
    <source>
        <dbReference type="EMBL" id="RRT79615.1"/>
    </source>
</evidence>
<dbReference type="AlphaFoldDB" id="A0A427ATU1"/>
<organism evidence="1 2">
    <name type="scientific">Ensete ventricosum</name>
    <name type="common">Abyssinian banana</name>
    <name type="synonym">Musa ensete</name>
    <dbReference type="NCBI Taxonomy" id="4639"/>
    <lineage>
        <taxon>Eukaryota</taxon>
        <taxon>Viridiplantae</taxon>
        <taxon>Streptophyta</taxon>
        <taxon>Embryophyta</taxon>
        <taxon>Tracheophyta</taxon>
        <taxon>Spermatophyta</taxon>
        <taxon>Magnoliopsida</taxon>
        <taxon>Liliopsida</taxon>
        <taxon>Zingiberales</taxon>
        <taxon>Musaceae</taxon>
        <taxon>Ensete</taxon>
    </lineage>
</organism>
<sequence>MDSYQCRQRTVALHQVISEHGGAVCSGRASGLIHLIDDASGDHDDSVVGIGRDEKINHTVPYTTCLPCSTPMSGIEDRVLVDDRKGGVRVLPLMLSFRWRFPPLLTSPLPLAHPAAASTGERGAASSRSRRQWWWEAAALQVLSPLPAAAVVRVAAAAFTGGPPLPVSPPPVGGRTTAPYARLLPASGRRLSAASTRRLPLPHSRGLLLMRGRRSAAMLP</sequence>
<dbReference type="EMBL" id="AMZH03001353">
    <property type="protein sequence ID" value="RRT79615.1"/>
    <property type="molecule type" value="Genomic_DNA"/>
</dbReference>
<protein>
    <submittedName>
        <fullName evidence="1">Uncharacterized protein</fullName>
    </submittedName>
</protein>
<proteinExistence type="predicted"/>
<gene>
    <name evidence="1" type="ORF">B296_00015658</name>
</gene>
<reference evidence="1 2" key="1">
    <citation type="journal article" date="2014" name="Agronomy (Basel)">
        <title>A Draft Genome Sequence for Ensete ventricosum, the Drought-Tolerant Tree Against Hunger.</title>
        <authorList>
            <person name="Harrison J."/>
            <person name="Moore K.A."/>
            <person name="Paszkiewicz K."/>
            <person name="Jones T."/>
            <person name="Grant M."/>
            <person name="Ambacheew D."/>
            <person name="Muzemil S."/>
            <person name="Studholme D.J."/>
        </authorList>
    </citation>
    <scope>NUCLEOTIDE SEQUENCE [LARGE SCALE GENOMIC DNA]</scope>
</reference>
<dbReference type="Proteomes" id="UP000287651">
    <property type="component" value="Unassembled WGS sequence"/>
</dbReference>
<evidence type="ECO:0000313" key="2">
    <source>
        <dbReference type="Proteomes" id="UP000287651"/>
    </source>
</evidence>
<accession>A0A427ATU1</accession>
<name>A0A427ATU1_ENSVE</name>
<comment type="caution">
    <text evidence="1">The sequence shown here is derived from an EMBL/GenBank/DDBJ whole genome shotgun (WGS) entry which is preliminary data.</text>
</comment>